<dbReference type="InterPro" id="IPR036514">
    <property type="entry name" value="SGNH_hydro_sf"/>
</dbReference>
<feature type="domain" description="SGNH hydrolase-type esterase" evidence="2">
    <location>
        <begin position="38"/>
        <end position="220"/>
    </location>
</feature>
<dbReference type="GO" id="GO:0004622">
    <property type="term" value="F:phosphatidylcholine lysophospholipase activity"/>
    <property type="evidence" value="ECO:0007669"/>
    <property type="project" value="TreeGrafter"/>
</dbReference>
<dbReference type="SUPFAM" id="SSF52266">
    <property type="entry name" value="SGNH hydrolase"/>
    <property type="match status" value="1"/>
</dbReference>
<accession>A0A1C3Z6A2</accession>
<dbReference type="InterPro" id="IPR051532">
    <property type="entry name" value="Ester_Hydrolysis_Enzymes"/>
</dbReference>
<keyword evidence="1" id="KW-0732">Signal</keyword>
<dbReference type="PANTHER" id="PTHR30383">
    <property type="entry name" value="THIOESTERASE 1/PROTEASE 1/LYSOPHOSPHOLIPASE L1"/>
    <property type="match status" value="1"/>
</dbReference>
<feature type="chain" id="PRO_5008687892" evidence="1">
    <location>
        <begin position="32"/>
        <end position="233"/>
    </location>
</feature>
<dbReference type="PANTHER" id="PTHR30383:SF5">
    <property type="entry name" value="SGNH HYDROLASE-TYPE ESTERASE DOMAIN-CONTAINING PROTEIN"/>
    <property type="match status" value="1"/>
</dbReference>
<dbReference type="STRING" id="1335309.GA0116948_101257"/>
<sequence length="233" mass="25713">MLTLNYKTTMKKLTVLALLAGALTLAAFKTAKVKKIVFFGDSITQMGVQPGGYVDLIKSNLLKQGNKNYEVVGAGIGGNKVYDLYLRMDDDVLAQHPDITVIWVGVNDVWHKSSFGTGTDPDKFVKFYTAIIKKLQEHHSKVIVVTPATIGEKKNGENKQDSDLDKYSESIRQLAAAQQIPVVDLRKIFTEYEATHNTSDVEKGVLTVDGVHLNATGNQLVAEKMWDAIKSIE</sequence>
<evidence type="ECO:0000313" key="3">
    <source>
        <dbReference type="EMBL" id="SCB77875.1"/>
    </source>
</evidence>
<evidence type="ECO:0000313" key="4">
    <source>
        <dbReference type="Proteomes" id="UP000242818"/>
    </source>
</evidence>
<keyword evidence="4" id="KW-1185">Reference proteome</keyword>
<gene>
    <name evidence="3" type="ORF">GA0116948_101257</name>
</gene>
<dbReference type="Gene3D" id="3.40.50.1110">
    <property type="entry name" value="SGNH hydrolase"/>
    <property type="match status" value="1"/>
</dbReference>
<proteinExistence type="predicted"/>
<feature type="signal peptide" evidence="1">
    <location>
        <begin position="1"/>
        <end position="31"/>
    </location>
</feature>
<dbReference type="InterPro" id="IPR013830">
    <property type="entry name" value="SGNH_hydro"/>
</dbReference>
<protein>
    <submittedName>
        <fullName evidence="3">Lysophospholipase L1</fullName>
    </submittedName>
</protein>
<dbReference type="EMBL" id="FMAR01000001">
    <property type="protein sequence ID" value="SCB77875.1"/>
    <property type="molecule type" value="Genomic_DNA"/>
</dbReference>
<dbReference type="Proteomes" id="UP000242818">
    <property type="component" value="Unassembled WGS sequence"/>
</dbReference>
<evidence type="ECO:0000259" key="2">
    <source>
        <dbReference type="Pfam" id="PF13472"/>
    </source>
</evidence>
<organism evidence="3 4">
    <name type="scientific">Chitinophaga costaii</name>
    <dbReference type="NCBI Taxonomy" id="1335309"/>
    <lineage>
        <taxon>Bacteria</taxon>
        <taxon>Pseudomonadati</taxon>
        <taxon>Bacteroidota</taxon>
        <taxon>Chitinophagia</taxon>
        <taxon>Chitinophagales</taxon>
        <taxon>Chitinophagaceae</taxon>
        <taxon>Chitinophaga</taxon>
    </lineage>
</organism>
<reference evidence="3 4" key="1">
    <citation type="submission" date="2016-08" db="EMBL/GenBank/DDBJ databases">
        <authorList>
            <person name="Seilhamer J.J."/>
        </authorList>
    </citation>
    <scope>NUCLEOTIDE SEQUENCE [LARGE SCALE GENOMIC DNA]</scope>
    <source>
        <strain evidence="3 4">A37T2</strain>
    </source>
</reference>
<evidence type="ECO:0000256" key="1">
    <source>
        <dbReference type="SAM" id="SignalP"/>
    </source>
</evidence>
<dbReference type="Pfam" id="PF13472">
    <property type="entry name" value="Lipase_GDSL_2"/>
    <property type="match status" value="1"/>
</dbReference>
<dbReference type="AlphaFoldDB" id="A0A1C3Z6A2"/>
<name>A0A1C3Z6A2_9BACT</name>